<dbReference type="Gene3D" id="1.25.40.10">
    <property type="entry name" value="Tetratricopeptide repeat domain"/>
    <property type="match status" value="1"/>
</dbReference>
<protein>
    <recommendedName>
        <fullName evidence="4">DUF410-domain-containing protein</fullName>
    </recommendedName>
</protein>
<dbReference type="AlphaFoldDB" id="A0A316V8V8"/>
<evidence type="ECO:0008006" key="4">
    <source>
        <dbReference type="Google" id="ProtNLM"/>
    </source>
</evidence>
<dbReference type="OrthoDB" id="10252405at2759"/>
<dbReference type="EMBL" id="KZ819604">
    <property type="protein sequence ID" value="PWN34037.1"/>
    <property type="molecule type" value="Genomic_DNA"/>
</dbReference>
<dbReference type="PANTHER" id="PTHR12875">
    <property type="entry name" value="GOLGI TO ER TRAFFIC PROTEIN 4 HOMOLOG"/>
    <property type="match status" value="1"/>
</dbReference>
<reference evidence="2 3" key="1">
    <citation type="journal article" date="2018" name="Mol. Biol. Evol.">
        <title>Broad Genomic Sampling Reveals a Smut Pathogenic Ancestry of the Fungal Clade Ustilaginomycotina.</title>
        <authorList>
            <person name="Kijpornyongpan T."/>
            <person name="Mondo S.J."/>
            <person name="Barry K."/>
            <person name="Sandor L."/>
            <person name="Lee J."/>
            <person name="Lipzen A."/>
            <person name="Pangilinan J."/>
            <person name="LaButti K."/>
            <person name="Hainaut M."/>
            <person name="Henrissat B."/>
            <person name="Grigoriev I.V."/>
            <person name="Spatafora J.W."/>
            <person name="Aime M.C."/>
        </authorList>
    </citation>
    <scope>NUCLEOTIDE SEQUENCE [LARGE SCALE GENOMIC DNA]</scope>
    <source>
        <strain evidence="2 3">MCA 3882</strain>
    </source>
</reference>
<dbReference type="Proteomes" id="UP000245771">
    <property type="component" value="Unassembled WGS sequence"/>
</dbReference>
<dbReference type="PANTHER" id="PTHR12875:SF0">
    <property type="entry name" value="GOLGI TO ER TRAFFIC PROTEIN 4 HOMOLOG"/>
    <property type="match status" value="1"/>
</dbReference>
<dbReference type="GeneID" id="37017775"/>
<dbReference type="Pfam" id="PF04190">
    <property type="entry name" value="GET4"/>
    <property type="match status" value="1"/>
</dbReference>
<keyword evidence="3" id="KW-1185">Reference proteome</keyword>
<evidence type="ECO:0000313" key="2">
    <source>
        <dbReference type="EMBL" id="PWN34037.1"/>
    </source>
</evidence>
<accession>A0A316V8V8</accession>
<proteinExistence type="inferred from homology"/>
<dbReference type="InterPro" id="IPR011990">
    <property type="entry name" value="TPR-like_helical_dom_sf"/>
</dbReference>
<organism evidence="2 3">
    <name type="scientific">Meira miltonrushii</name>
    <dbReference type="NCBI Taxonomy" id="1280837"/>
    <lineage>
        <taxon>Eukaryota</taxon>
        <taxon>Fungi</taxon>
        <taxon>Dikarya</taxon>
        <taxon>Basidiomycota</taxon>
        <taxon>Ustilaginomycotina</taxon>
        <taxon>Exobasidiomycetes</taxon>
        <taxon>Exobasidiales</taxon>
        <taxon>Brachybasidiaceae</taxon>
        <taxon>Meira</taxon>
    </lineage>
</organism>
<evidence type="ECO:0000313" key="3">
    <source>
        <dbReference type="Proteomes" id="UP000245771"/>
    </source>
</evidence>
<dbReference type="InterPro" id="IPR007317">
    <property type="entry name" value="GET4"/>
</dbReference>
<sequence length="348" mass="38198">MSSGYELHQKLRTKAVRQLKKKDYEGAITSLYEGSRQLLQEKEQGSGCDLAVYLLDVYQQSQTQSTQESRKKIIDLIQLAGNDFWRKKVIDAAIKWSIAVTNTPSGDGHLRLAIAEILSKDGSFHTSEPHYIVACSPPPGLATAGELFPEHAPKSFALMMIDWLAAYAAEAVKEHGGNAATIERLGAGAFALRGLLPLLLSRALTASRAYLSIFTSRLVQKHPDILLPVQPNPKPFSPPAGMTKPPGDAQQLYLTVSPELNFAQMTLAMAATAVEHKKKTQGSRVPDALRDTWIAAVRQFQKETGEEEGDEYFDQVLPDLSKIYFDIQPPRGGNANFMQDMLGSLMGG</sequence>
<dbReference type="STRING" id="1280837.A0A316V8V8"/>
<feature type="non-terminal residue" evidence="2">
    <location>
        <position position="348"/>
    </location>
</feature>
<dbReference type="GO" id="GO:0005829">
    <property type="term" value="C:cytosol"/>
    <property type="evidence" value="ECO:0007669"/>
    <property type="project" value="TreeGrafter"/>
</dbReference>
<dbReference type="GO" id="GO:0045048">
    <property type="term" value="P:protein insertion into ER membrane"/>
    <property type="evidence" value="ECO:0007669"/>
    <property type="project" value="InterPro"/>
</dbReference>
<dbReference type="FunCoup" id="A0A316V8V8">
    <property type="interactions" value="404"/>
</dbReference>
<dbReference type="RefSeq" id="XP_025354339.1">
    <property type="nucleotide sequence ID" value="XM_025495994.1"/>
</dbReference>
<name>A0A316V8V8_9BASI</name>
<comment type="similarity">
    <text evidence="1">Belongs to the GET4 family.</text>
</comment>
<gene>
    <name evidence="2" type="ORF">FA14DRAFT_112974</name>
</gene>
<evidence type="ECO:0000256" key="1">
    <source>
        <dbReference type="ARBA" id="ARBA00005351"/>
    </source>
</evidence>
<dbReference type="InParanoid" id="A0A316V8V8"/>